<feature type="transmembrane region" description="Helical" evidence="6">
    <location>
        <begin position="103"/>
        <end position="123"/>
    </location>
</feature>
<dbReference type="GO" id="GO:0005886">
    <property type="term" value="C:plasma membrane"/>
    <property type="evidence" value="ECO:0007669"/>
    <property type="project" value="TreeGrafter"/>
</dbReference>
<reference evidence="7 8" key="1">
    <citation type="submission" date="2020-03" db="EMBL/GenBank/DDBJ databases">
        <title>Genomic Encyclopedia of Type Strains, Phase IV (KMG-IV): sequencing the most valuable type-strain genomes for metagenomic binning, comparative biology and taxonomic classification.</title>
        <authorList>
            <person name="Goeker M."/>
        </authorList>
    </citation>
    <scope>NUCLEOTIDE SEQUENCE [LARGE SCALE GENOMIC DNA]</scope>
    <source>
        <strain evidence="7 8">DSM 7225</strain>
    </source>
</reference>
<evidence type="ECO:0000256" key="5">
    <source>
        <dbReference type="ARBA" id="ARBA00023136"/>
    </source>
</evidence>
<keyword evidence="4 6" id="KW-1133">Transmembrane helix</keyword>
<keyword evidence="2" id="KW-0813">Transport</keyword>
<dbReference type="AlphaFoldDB" id="A0A7X6BE85"/>
<feature type="transmembrane region" description="Helical" evidence="6">
    <location>
        <begin position="226"/>
        <end position="249"/>
    </location>
</feature>
<feature type="transmembrane region" description="Helical" evidence="6">
    <location>
        <begin position="286"/>
        <end position="306"/>
    </location>
</feature>
<feature type="transmembrane region" description="Helical" evidence="6">
    <location>
        <begin position="74"/>
        <end position="91"/>
    </location>
</feature>
<feature type="transmembrane region" description="Helical" evidence="6">
    <location>
        <begin position="511"/>
        <end position="531"/>
    </location>
</feature>
<protein>
    <submittedName>
        <fullName evidence="7">MFS family permease</fullName>
    </submittedName>
</protein>
<evidence type="ECO:0000256" key="2">
    <source>
        <dbReference type="ARBA" id="ARBA00022448"/>
    </source>
</evidence>
<keyword evidence="3 6" id="KW-0812">Transmembrane</keyword>
<feature type="transmembrane region" description="Helical" evidence="6">
    <location>
        <begin position="255"/>
        <end position="274"/>
    </location>
</feature>
<feature type="transmembrane region" description="Helical" evidence="6">
    <location>
        <begin position="129"/>
        <end position="149"/>
    </location>
</feature>
<dbReference type="SUPFAM" id="SSF103473">
    <property type="entry name" value="MFS general substrate transporter"/>
    <property type="match status" value="1"/>
</dbReference>
<comment type="subcellular location">
    <subcellularLocation>
        <location evidence="1">Endomembrane system</location>
        <topology evidence="1">Multi-pass membrane protein</topology>
    </subcellularLocation>
</comment>
<organism evidence="7 8">
    <name type="scientific">Sphingomonas trueperi</name>
    <dbReference type="NCBI Taxonomy" id="53317"/>
    <lineage>
        <taxon>Bacteria</taxon>
        <taxon>Pseudomonadati</taxon>
        <taxon>Pseudomonadota</taxon>
        <taxon>Alphaproteobacteria</taxon>
        <taxon>Sphingomonadales</taxon>
        <taxon>Sphingomonadaceae</taxon>
        <taxon>Sphingomonas</taxon>
    </lineage>
</organism>
<evidence type="ECO:0000256" key="4">
    <source>
        <dbReference type="ARBA" id="ARBA00022989"/>
    </source>
</evidence>
<evidence type="ECO:0000256" key="3">
    <source>
        <dbReference type="ARBA" id="ARBA00022692"/>
    </source>
</evidence>
<dbReference type="GO" id="GO:0012505">
    <property type="term" value="C:endomembrane system"/>
    <property type="evidence" value="ECO:0007669"/>
    <property type="project" value="UniProtKB-SubCell"/>
</dbReference>
<dbReference type="Proteomes" id="UP000531251">
    <property type="component" value="Unassembled WGS sequence"/>
</dbReference>
<evidence type="ECO:0000313" key="8">
    <source>
        <dbReference type="Proteomes" id="UP000531251"/>
    </source>
</evidence>
<feature type="transmembrane region" description="Helical" evidence="6">
    <location>
        <begin position="34"/>
        <end position="54"/>
    </location>
</feature>
<dbReference type="GO" id="GO:0022857">
    <property type="term" value="F:transmembrane transporter activity"/>
    <property type="evidence" value="ECO:0007669"/>
    <property type="project" value="TreeGrafter"/>
</dbReference>
<comment type="caution">
    <text evidence="7">The sequence shown here is derived from an EMBL/GenBank/DDBJ whole genome shotgun (WGS) entry which is preliminary data.</text>
</comment>
<name>A0A7X6BE85_9SPHN</name>
<accession>A0A7X6BE85</accession>
<feature type="transmembrane region" description="Helical" evidence="6">
    <location>
        <begin position="391"/>
        <end position="411"/>
    </location>
</feature>
<keyword evidence="8" id="KW-1185">Reference proteome</keyword>
<keyword evidence="5 6" id="KW-0472">Membrane</keyword>
<gene>
    <name evidence="7" type="ORF">GGR89_002855</name>
</gene>
<dbReference type="RefSeq" id="WP_209092266.1">
    <property type="nucleotide sequence ID" value="NZ_JAATJB010000009.1"/>
</dbReference>
<dbReference type="InterPro" id="IPR036259">
    <property type="entry name" value="MFS_trans_sf"/>
</dbReference>
<dbReference type="PANTHER" id="PTHR23501">
    <property type="entry name" value="MAJOR FACILITATOR SUPERFAMILY"/>
    <property type="match status" value="1"/>
</dbReference>
<sequence>MHIMAERRYIFAPEERPLFPGAPYSPRLSSGDRVVYAISGAVLALASGLGNALITTNLYVMAGNMGLYVAEANLLLAVFVAFNATANLLLVRARMQFGIPACLHAILGTLILGELIALCFPSTGTTVLARAISGVASGGLTTMGLYSVFQVFPIRMRPMAVVVGFSLPQLAIPIARMVPLDRVASDHWAGVHGIELALALAAWALTTLRPLPPTDRSKVFQPLDALTITLAMAGMLLGCTGLAFGRFYWWSDAPWLGWMFAGALLLLGLVLLIEDRRAQPLLQVRWFGTADILLIAGISLVVRIALTEQTYAAVGLLALGGLTNDQMHGLFAVVLLAMIGGIALAAWLARPDRALPMMLCSALVIALGAWLDTHSTSDTRATQLMVSQSLLGLGTVLFLGPALLFGIGRVLERGPTHLVSFVVLFSTTQNLGGLAGAALLGSLQMIRARVHAEILADAMPQGDPLAAQRIAAGAGQLAPLLADPGAAATQARARLGTALQNQANILAFNDTFWVVTLLALGLAAFLALVILQQEMRRLRATPPAGGAA</sequence>
<evidence type="ECO:0000256" key="1">
    <source>
        <dbReference type="ARBA" id="ARBA00004127"/>
    </source>
</evidence>
<proteinExistence type="predicted"/>
<dbReference type="PANTHER" id="PTHR23501:SF191">
    <property type="entry name" value="VACUOLAR BASIC AMINO ACID TRANSPORTER 4"/>
    <property type="match status" value="1"/>
</dbReference>
<feature type="transmembrane region" description="Helical" evidence="6">
    <location>
        <begin position="354"/>
        <end position="371"/>
    </location>
</feature>
<dbReference type="EMBL" id="JAATJB010000009">
    <property type="protein sequence ID" value="NJB98522.1"/>
    <property type="molecule type" value="Genomic_DNA"/>
</dbReference>
<evidence type="ECO:0000313" key="7">
    <source>
        <dbReference type="EMBL" id="NJB98522.1"/>
    </source>
</evidence>
<evidence type="ECO:0000256" key="6">
    <source>
        <dbReference type="SAM" id="Phobius"/>
    </source>
</evidence>
<feature type="transmembrane region" description="Helical" evidence="6">
    <location>
        <begin position="187"/>
        <end position="205"/>
    </location>
</feature>
<feature type="transmembrane region" description="Helical" evidence="6">
    <location>
        <begin position="418"/>
        <end position="440"/>
    </location>
</feature>
<feature type="transmembrane region" description="Helical" evidence="6">
    <location>
        <begin position="326"/>
        <end position="347"/>
    </location>
</feature>
<feature type="transmembrane region" description="Helical" evidence="6">
    <location>
        <begin position="156"/>
        <end position="175"/>
    </location>
</feature>